<dbReference type="PANTHER" id="PTHR30349">
    <property type="entry name" value="PHAGE INTEGRASE-RELATED"/>
    <property type="match status" value="1"/>
</dbReference>
<comment type="similarity">
    <text evidence="1">Belongs to the 'phage' integrase family.</text>
</comment>
<dbReference type="InterPro" id="IPR002104">
    <property type="entry name" value="Integrase_catalytic"/>
</dbReference>
<sequence>MIENGIDAEHLNPPWNKGKLLGQKRPLKFKEIWGIRIRLELSGKTRDLAMFNLTIDSKLRGCDLMNLKVKDISHGTMIQSRAIIIQKKTSKPVQFEITEETRKSLRDWIGQKRLISNDFLFPIRVVPNRPLTTRQYARIVDQWVTSVGLDVCDYGTHTMRRTKPTLIYRRTHDLRAVQLLLGHSKLDSTVRYLGVELDDALALAEQTDV</sequence>
<proteinExistence type="inferred from homology"/>
<dbReference type="STRING" id="1122198.SAMN02745729_1284"/>
<evidence type="ECO:0000256" key="4">
    <source>
        <dbReference type="ARBA" id="ARBA00023172"/>
    </source>
</evidence>
<keyword evidence="7" id="KW-1185">Reference proteome</keyword>
<evidence type="ECO:0000256" key="3">
    <source>
        <dbReference type="ARBA" id="ARBA00023125"/>
    </source>
</evidence>
<protein>
    <submittedName>
        <fullName evidence="6">Phage integrase family protein</fullName>
    </submittedName>
</protein>
<dbReference type="InterPro" id="IPR013762">
    <property type="entry name" value="Integrase-like_cat_sf"/>
</dbReference>
<keyword evidence="4" id="KW-0233">DNA recombination</keyword>
<evidence type="ECO:0000259" key="5">
    <source>
        <dbReference type="PROSITE" id="PS51898"/>
    </source>
</evidence>
<accession>A0A1H4H4Q2</accession>
<dbReference type="PANTHER" id="PTHR30349:SF41">
    <property type="entry name" value="INTEGRASE_RECOMBINASE PROTEIN MJ0367-RELATED"/>
    <property type="match status" value="1"/>
</dbReference>
<dbReference type="InterPro" id="IPR011010">
    <property type="entry name" value="DNA_brk_join_enz"/>
</dbReference>
<dbReference type="GO" id="GO:0003677">
    <property type="term" value="F:DNA binding"/>
    <property type="evidence" value="ECO:0007669"/>
    <property type="project" value="UniProtKB-KW"/>
</dbReference>
<dbReference type="InterPro" id="IPR050090">
    <property type="entry name" value="Tyrosine_recombinase_XerCD"/>
</dbReference>
<evidence type="ECO:0000256" key="1">
    <source>
        <dbReference type="ARBA" id="ARBA00008857"/>
    </source>
</evidence>
<dbReference type="EMBL" id="FNRJ01000028">
    <property type="protein sequence ID" value="SEB16813.1"/>
    <property type="molecule type" value="Genomic_DNA"/>
</dbReference>
<reference evidence="7" key="1">
    <citation type="submission" date="2016-10" db="EMBL/GenBank/DDBJ databases">
        <authorList>
            <person name="Varghese N."/>
            <person name="Submissions S."/>
        </authorList>
    </citation>
    <scope>NUCLEOTIDE SEQUENCE [LARGE SCALE GENOMIC DNA]</scope>
    <source>
        <strain evidence="7">DSM 11526</strain>
    </source>
</reference>
<keyword evidence="2" id="KW-0229">DNA integration</keyword>
<name>A0A1H4H4Q2_9GAMM</name>
<dbReference type="GO" id="GO:0015074">
    <property type="term" value="P:DNA integration"/>
    <property type="evidence" value="ECO:0007669"/>
    <property type="project" value="UniProtKB-KW"/>
</dbReference>
<dbReference type="SUPFAM" id="SSF56349">
    <property type="entry name" value="DNA breaking-rejoining enzymes"/>
    <property type="match status" value="1"/>
</dbReference>
<dbReference type="AlphaFoldDB" id="A0A1H4H4Q2"/>
<dbReference type="Proteomes" id="UP000242469">
    <property type="component" value="Unassembled WGS sequence"/>
</dbReference>
<organism evidence="6 7">
    <name type="scientific">Marinobacterium iners DSM 11526</name>
    <dbReference type="NCBI Taxonomy" id="1122198"/>
    <lineage>
        <taxon>Bacteria</taxon>
        <taxon>Pseudomonadati</taxon>
        <taxon>Pseudomonadota</taxon>
        <taxon>Gammaproteobacteria</taxon>
        <taxon>Oceanospirillales</taxon>
        <taxon>Oceanospirillaceae</taxon>
        <taxon>Marinobacterium</taxon>
    </lineage>
</organism>
<dbReference type="Gene3D" id="1.10.443.10">
    <property type="entry name" value="Intergrase catalytic core"/>
    <property type="match status" value="1"/>
</dbReference>
<feature type="domain" description="Tyr recombinase" evidence="5">
    <location>
        <begin position="24"/>
        <end position="208"/>
    </location>
</feature>
<evidence type="ECO:0000313" key="7">
    <source>
        <dbReference type="Proteomes" id="UP000242469"/>
    </source>
</evidence>
<gene>
    <name evidence="6" type="ORF">SAMN02745729_1284</name>
</gene>
<dbReference type="PROSITE" id="PS51898">
    <property type="entry name" value="TYR_RECOMBINASE"/>
    <property type="match status" value="1"/>
</dbReference>
<dbReference type="RefSeq" id="WP_091828114.1">
    <property type="nucleotide sequence ID" value="NZ_FNRJ01000028.1"/>
</dbReference>
<evidence type="ECO:0000256" key="2">
    <source>
        <dbReference type="ARBA" id="ARBA00022908"/>
    </source>
</evidence>
<dbReference type="GO" id="GO:0006310">
    <property type="term" value="P:DNA recombination"/>
    <property type="evidence" value="ECO:0007669"/>
    <property type="project" value="UniProtKB-KW"/>
</dbReference>
<dbReference type="OrthoDB" id="5297095at2"/>
<dbReference type="Pfam" id="PF00589">
    <property type="entry name" value="Phage_integrase"/>
    <property type="match status" value="1"/>
</dbReference>
<evidence type="ECO:0000313" key="6">
    <source>
        <dbReference type="EMBL" id="SEB16813.1"/>
    </source>
</evidence>
<keyword evidence="3" id="KW-0238">DNA-binding</keyword>